<protein>
    <submittedName>
        <fullName evidence="2">Major antigenlike</fullName>
    </submittedName>
</protein>
<name>A0A7T8GPD3_CALRO</name>
<evidence type="ECO:0000313" key="3">
    <source>
        <dbReference type="Proteomes" id="UP000595437"/>
    </source>
</evidence>
<evidence type="ECO:0000256" key="1">
    <source>
        <dbReference type="SAM" id="Coils"/>
    </source>
</evidence>
<keyword evidence="1" id="KW-0175">Coiled coil</keyword>
<gene>
    <name evidence="2" type="ORF">FKW44_023691</name>
</gene>
<evidence type="ECO:0000313" key="2">
    <source>
        <dbReference type="EMBL" id="QQP35458.1"/>
    </source>
</evidence>
<keyword evidence="3" id="KW-1185">Reference proteome</keyword>
<proteinExistence type="predicted"/>
<dbReference type="Proteomes" id="UP000595437">
    <property type="component" value="Chromosome 18"/>
</dbReference>
<reference evidence="3" key="1">
    <citation type="submission" date="2021-01" db="EMBL/GenBank/DDBJ databases">
        <title>Caligus Genome Assembly.</title>
        <authorList>
            <person name="Gallardo-Escarate C."/>
        </authorList>
    </citation>
    <scope>NUCLEOTIDE SEQUENCE [LARGE SCALE GENOMIC DNA]</scope>
</reference>
<feature type="non-terminal residue" evidence="2">
    <location>
        <position position="1"/>
    </location>
</feature>
<sequence>IQNTEAKIFKLEEDLKDSSLRTKELISENGDLNEQILDFESKYDALDEEANECRDAKDKTEREIRELREESAAKLEAATNSFNMEKSELL</sequence>
<feature type="coiled-coil region" evidence="1">
    <location>
        <begin position="1"/>
        <end position="77"/>
    </location>
</feature>
<organism evidence="2 3">
    <name type="scientific">Caligus rogercresseyi</name>
    <name type="common">Sea louse</name>
    <dbReference type="NCBI Taxonomy" id="217165"/>
    <lineage>
        <taxon>Eukaryota</taxon>
        <taxon>Metazoa</taxon>
        <taxon>Ecdysozoa</taxon>
        <taxon>Arthropoda</taxon>
        <taxon>Crustacea</taxon>
        <taxon>Multicrustacea</taxon>
        <taxon>Hexanauplia</taxon>
        <taxon>Copepoda</taxon>
        <taxon>Siphonostomatoida</taxon>
        <taxon>Caligidae</taxon>
        <taxon>Caligus</taxon>
    </lineage>
</organism>
<feature type="non-terminal residue" evidence="2">
    <location>
        <position position="90"/>
    </location>
</feature>
<accession>A0A7T8GPD3</accession>
<dbReference type="EMBL" id="CP045907">
    <property type="protein sequence ID" value="QQP35458.1"/>
    <property type="molecule type" value="Genomic_DNA"/>
</dbReference>
<dbReference type="AlphaFoldDB" id="A0A7T8GPD3"/>